<accession>A0A9P1FQK2</accession>
<evidence type="ECO:0000313" key="2">
    <source>
        <dbReference type="EMBL" id="CAL1137891.1"/>
    </source>
</evidence>
<keyword evidence="3" id="KW-1185">Reference proteome</keyword>
<reference evidence="1" key="1">
    <citation type="submission" date="2022-10" db="EMBL/GenBank/DDBJ databases">
        <authorList>
            <person name="Chen Y."/>
            <person name="Dougan E. K."/>
            <person name="Chan C."/>
            <person name="Rhodes N."/>
            <person name="Thang M."/>
        </authorList>
    </citation>
    <scope>NUCLEOTIDE SEQUENCE</scope>
</reference>
<dbReference type="EMBL" id="CAMXCT030000894">
    <property type="protein sequence ID" value="CAL4771828.1"/>
    <property type="molecule type" value="Genomic_DNA"/>
</dbReference>
<dbReference type="AlphaFoldDB" id="A0A9P1FQK2"/>
<dbReference type="EMBL" id="CAMXCT010000894">
    <property type="protein sequence ID" value="CAI3984516.1"/>
    <property type="molecule type" value="Genomic_DNA"/>
</dbReference>
<feature type="non-terminal residue" evidence="1">
    <location>
        <position position="1"/>
    </location>
</feature>
<evidence type="ECO:0000313" key="1">
    <source>
        <dbReference type="EMBL" id="CAI3984516.1"/>
    </source>
</evidence>
<sequence>HVLVSKFSEGCADVAVKHAQNAQTWGPVRELLQARKACKDEMLLREASKRLEEAQTNLTFATPTPEESMQLQQTLFWAELAKSFQSMRADWDEILTGSRAIVQQLLEKQSIEFNDK</sequence>
<protein>
    <submittedName>
        <fullName evidence="1">Uncharacterized protein</fullName>
    </submittedName>
</protein>
<name>A0A9P1FQK2_9DINO</name>
<reference evidence="2" key="2">
    <citation type="submission" date="2024-04" db="EMBL/GenBank/DDBJ databases">
        <authorList>
            <person name="Chen Y."/>
            <person name="Shah S."/>
            <person name="Dougan E. K."/>
            <person name="Thang M."/>
            <person name="Chan C."/>
        </authorList>
    </citation>
    <scope>NUCLEOTIDE SEQUENCE [LARGE SCALE GENOMIC DNA]</scope>
</reference>
<comment type="caution">
    <text evidence="1">The sequence shown here is derived from an EMBL/GenBank/DDBJ whole genome shotgun (WGS) entry which is preliminary data.</text>
</comment>
<dbReference type="Proteomes" id="UP001152797">
    <property type="component" value="Unassembled WGS sequence"/>
</dbReference>
<evidence type="ECO:0000313" key="3">
    <source>
        <dbReference type="Proteomes" id="UP001152797"/>
    </source>
</evidence>
<feature type="non-terminal residue" evidence="1">
    <location>
        <position position="116"/>
    </location>
</feature>
<dbReference type="EMBL" id="CAMXCT020000894">
    <property type="protein sequence ID" value="CAL1137891.1"/>
    <property type="molecule type" value="Genomic_DNA"/>
</dbReference>
<gene>
    <name evidence="1" type="ORF">C1SCF055_LOCUS12044</name>
</gene>
<organism evidence="1">
    <name type="scientific">Cladocopium goreaui</name>
    <dbReference type="NCBI Taxonomy" id="2562237"/>
    <lineage>
        <taxon>Eukaryota</taxon>
        <taxon>Sar</taxon>
        <taxon>Alveolata</taxon>
        <taxon>Dinophyceae</taxon>
        <taxon>Suessiales</taxon>
        <taxon>Symbiodiniaceae</taxon>
        <taxon>Cladocopium</taxon>
    </lineage>
</organism>
<proteinExistence type="predicted"/>